<feature type="compositionally biased region" description="Polar residues" evidence="1">
    <location>
        <begin position="169"/>
        <end position="180"/>
    </location>
</feature>
<gene>
    <name evidence="3" type="ORF">C6P46_007138</name>
</gene>
<reference evidence="3 4" key="1">
    <citation type="submission" date="2020-11" db="EMBL/GenBank/DDBJ databases">
        <title>Kefir isolates.</title>
        <authorList>
            <person name="Marcisauskas S."/>
            <person name="Kim Y."/>
            <person name="Blasche S."/>
        </authorList>
    </citation>
    <scope>NUCLEOTIDE SEQUENCE [LARGE SCALE GENOMIC DNA]</scope>
    <source>
        <strain evidence="3 4">KR</strain>
    </source>
</reference>
<feature type="transmembrane region" description="Helical" evidence="2">
    <location>
        <begin position="253"/>
        <end position="277"/>
    </location>
</feature>
<feature type="transmembrane region" description="Helical" evidence="2">
    <location>
        <begin position="348"/>
        <end position="370"/>
    </location>
</feature>
<sequence length="413" mass="45185">MPGAQDRFSSICPVSYSDYCSAPWQYQGSVCCGICPSPAIASYGTVAGLIVGSFFNMLIVLFQPDESAAFIGGQLTIAHMYLIAVFIRNIMGSASEGTNGMQKWHAEFAFLLGASSTGVVLPAVLSDTHHIHGFSSHEGLLDSLRRRDNEARTLQRDNAPHSRGVGSAPTRTQTNTSVPGSESHLPRRFAPKIRHAVQQTRKGLGGNQAVIIFAAFAASELLWFIAYGVTVWWGTQTTFWQSQCDEMVGGGLIQGVSVTFVSLSFLFTLLLIIPVFFPTGRYKSAAHFIVLLLSHRVVRYHPSVAAFRLARQRAHARVGLPPAPDPRPIDTDTILGTTLEQAEARVRISLSVFVWSLWFVSVMIVLFSALDNFLLVGTSTSAAWPYAAIQNFMFGFFPLAKFFLKPSIRGEDS</sequence>
<dbReference type="EMBL" id="PUHQ01000098">
    <property type="protein sequence ID" value="KAG0656418.1"/>
    <property type="molecule type" value="Genomic_DNA"/>
</dbReference>
<keyword evidence="2" id="KW-1133">Transmembrane helix</keyword>
<organism evidence="3 4">
    <name type="scientific">Rhodotorula mucilaginosa</name>
    <name type="common">Yeast</name>
    <name type="synonym">Rhodotorula rubra</name>
    <dbReference type="NCBI Taxonomy" id="5537"/>
    <lineage>
        <taxon>Eukaryota</taxon>
        <taxon>Fungi</taxon>
        <taxon>Dikarya</taxon>
        <taxon>Basidiomycota</taxon>
        <taxon>Pucciniomycotina</taxon>
        <taxon>Microbotryomycetes</taxon>
        <taxon>Sporidiobolales</taxon>
        <taxon>Sporidiobolaceae</taxon>
        <taxon>Rhodotorula</taxon>
    </lineage>
</organism>
<keyword evidence="2" id="KW-0472">Membrane</keyword>
<feature type="transmembrane region" description="Helical" evidence="2">
    <location>
        <begin position="382"/>
        <end position="404"/>
    </location>
</feature>
<accession>A0A9P7B3L0</accession>
<dbReference type="AlphaFoldDB" id="A0A9P7B3L0"/>
<proteinExistence type="predicted"/>
<dbReference type="OrthoDB" id="2522828at2759"/>
<evidence type="ECO:0000313" key="3">
    <source>
        <dbReference type="EMBL" id="KAG0656418.1"/>
    </source>
</evidence>
<protein>
    <submittedName>
        <fullName evidence="3">Uncharacterized protein</fullName>
    </submittedName>
</protein>
<name>A0A9P7B3L0_RHOMI</name>
<evidence type="ECO:0000256" key="1">
    <source>
        <dbReference type="SAM" id="MobiDB-lite"/>
    </source>
</evidence>
<evidence type="ECO:0000313" key="4">
    <source>
        <dbReference type="Proteomes" id="UP000777482"/>
    </source>
</evidence>
<comment type="caution">
    <text evidence="3">The sequence shown here is derived from an EMBL/GenBank/DDBJ whole genome shotgun (WGS) entry which is preliminary data.</text>
</comment>
<evidence type="ECO:0000256" key="2">
    <source>
        <dbReference type="SAM" id="Phobius"/>
    </source>
</evidence>
<keyword evidence="2" id="KW-0812">Transmembrane</keyword>
<keyword evidence="4" id="KW-1185">Reference proteome</keyword>
<feature type="region of interest" description="Disordered" evidence="1">
    <location>
        <begin position="153"/>
        <end position="185"/>
    </location>
</feature>
<dbReference type="Proteomes" id="UP000777482">
    <property type="component" value="Unassembled WGS sequence"/>
</dbReference>
<feature type="transmembrane region" description="Helical" evidence="2">
    <location>
        <begin position="68"/>
        <end position="87"/>
    </location>
</feature>
<feature type="transmembrane region" description="Helical" evidence="2">
    <location>
        <begin position="209"/>
        <end position="233"/>
    </location>
</feature>
<feature type="transmembrane region" description="Helical" evidence="2">
    <location>
        <begin position="43"/>
        <end position="62"/>
    </location>
</feature>